<keyword evidence="2" id="KW-0472">Membrane</keyword>
<dbReference type="AlphaFoldDB" id="A0A194XMS8"/>
<feature type="transmembrane region" description="Helical" evidence="2">
    <location>
        <begin position="201"/>
        <end position="224"/>
    </location>
</feature>
<feature type="compositionally biased region" description="Polar residues" evidence="1">
    <location>
        <begin position="55"/>
        <end position="65"/>
    </location>
</feature>
<organism evidence="3 4">
    <name type="scientific">Mollisia scopiformis</name>
    <name type="common">Conifer needle endophyte fungus</name>
    <name type="synonym">Phialocephala scopiformis</name>
    <dbReference type="NCBI Taxonomy" id="149040"/>
    <lineage>
        <taxon>Eukaryota</taxon>
        <taxon>Fungi</taxon>
        <taxon>Dikarya</taxon>
        <taxon>Ascomycota</taxon>
        <taxon>Pezizomycotina</taxon>
        <taxon>Leotiomycetes</taxon>
        <taxon>Helotiales</taxon>
        <taxon>Mollisiaceae</taxon>
        <taxon>Mollisia</taxon>
    </lineage>
</organism>
<proteinExistence type="predicted"/>
<feature type="compositionally biased region" description="Polar residues" evidence="1">
    <location>
        <begin position="25"/>
        <end position="39"/>
    </location>
</feature>
<name>A0A194XMS8_MOLSC</name>
<dbReference type="GeneID" id="28831983"/>
<keyword evidence="4" id="KW-1185">Reference proteome</keyword>
<feature type="compositionally biased region" description="Basic and acidic residues" evidence="1">
    <location>
        <begin position="83"/>
        <end position="95"/>
    </location>
</feature>
<evidence type="ECO:0000313" key="4">
    <source>
        <dbReference type="Proteomes" id="UP000070700"/>
    </source>
</evidence>
<dbReference type="KEGG" id="psco:LY89DRAFT_778962"/>
<keyword evidence="2" id="KW-0812">Transmembrane</keyword>
<evidence type="ECO:0000313" key="3">
    <source>
        <dbReference type="EMBL" id="KUJ21431.1"/>
    </source>
</evidence>
<sequence length="355" mass="37526">MQISPIADQGSPTLSSTITALATTEQVNSPSTEITSARNDFQRQEDHGKGAAREQCSQSIGNSGTDLDVGPTDTSRHVASQEANHKIRPSREDDGQIAHRAAHPQEGNDPVLASGIHSIVTEQDYGSIIPPPTVDVSNSEVHQLLRDARASYPPPGQQRSLRQIFHPIPIPLASLLFLSFFVPVGAAPLADSHGHSRSTTVLLPAVAIETFVLISSAVSFLCLVKRFIQGCDGLGSSTVPLWIVLISVMPMSLSVFADVGLGLSGLVYAMILVTLVLILSAILLYKTILGVLTLARVRQGDAHLPLPVEVASVEDDRWSRQIAILGGCPHCRGEGCSKCGNGGSSGGDPRSTSQA</sequence>
<dbReference type="InParanoid" id="A0A194XMS8"/>
<reference evidence="3 4" key="1">
    <citation type="submission" date="2015-10" db="EMBL/GenBank/DDBJ databases">
        <title>Full genome of DAOMC 229536 Phialocephala scopiformis, a fungal endophyte of spruce producing the potent anti-insectan compound rugulosin.</title>
        <authorList>
            <consortium name="DOE Joint Genome Institute"/>
            <person name="Walker A.K."/>
            <person name="Frasz S.L."/>
            <person name="Seifert K.A."/>
            <person name="Miller J.D."/>
            <person name="Mondo S.J."/>
            <person name="Labutti K."/>
            <person name="Lipzen A."/>
            <person name="Dockter R."/>
            <person name="Kennedy M."/>
            <person name="Grigoriev I.V."/>
            <person name="Spatafora J.W."/>
        </authorList>
    </citation>
    <scope>NUCLEOTIDE SEQUENCE [LARGE SCALE GENOMIC DNA]</scope>
    <source>
        <strain evidence="3 4">CBS 120377</strain>
    </source>
</reference>
<dbReference type="OrthoDB" id="3565145at2759"/>
<dbReference type="Proteomes" id="UP000070700">
    <property type="component" value="Unassembled WGS sequence"/>
</dbReference>
<dbReference type="RefSeq" id="XP_018075786.1">
    <property type="nucleotide sequence ID" value="XM_018222257.1"/>
</dbReference>
<evidence type="ECO:0008006" key="5">
    <source>
        <dbReference type="Google" id="ProtNLM"/>
    </source>
</evidence>
<feature type="transmembrane region" description="Helical" evidence="2">
    <location>
        <begin position="263"/>
        <end position="285"/>
    </location>
</feature>
<feature type="transmembrane region" description="Helical" evidence="2">
    <location>
        <begin position="236"/>
        <end position="257"/>
    </location>
</feature>
<accession>A0A194XMS8</accession>
<protein>
    <recommendedName>
        <fullName evidence="5">Transmembrane protein</fullName>
    </recommendedName>
</protein>
<evidence type="ECO:0000256" key="1">
    <source>
        <dbReference type="SAM" id="MobiDB-lite"/>
    </source>
</evidence>
<feature type="compositionally biased region" description="Basic and acidic residues" evidence="1">
    <location>
        <begin position="40"/>
        <end position="52"/>
    </location>
</feature>
<feature type="region of interest" description="Disordered" evidence="1">
    <location>
        <begin position="25"/>
        <end position="95"/>
    </location>
</feature>
<keyword evidence="2" id="KW-1133">Transmembrane helix</keyword>
<dbReference type="EMBL" id="KQ947408">
    <property type="protein sequence ID" value="KUJ21431.1"/>
    <property type="molecule type" value="Genomic_DNA"/>
</dbReference>
<evidence type="ECO:0000256" key="2">
    <source>
        <dbReference type="SAM" id="Phobius"/>
    </source>
</evidence>
<feature type="transmembrane region" description="Helical" evidence="2">
    <location>
        <begin position="168"/>
        <end position="189"/>
    </location>
</feature>
<gene>
    <name evidence="3" type="ORF">LY89DRAFT_778962</name>
</gene>